<proteinExistence type="predicted"/>
<evidence type="ECO:0000256" key="4">
    <source>
        <dbReference type="ARBA" id="ARBA00023180"/>
    </source>
</evidence>
<accession>A0A8T1SND9</accession>
<dbReference type="SMART" id="SM00409">
    <property type="entry name" value="IG"/>
    <property type="match status" value="1"/>
</dbReference>
<evidence type="ECO:0000256" key="3">
    <source>
        <dbReference type="ARBA" id="ARBA00023136"/>
    </source>
</evidence>
<dbReference type="Proteomes" id="UP000765507">
    <property type="component" value="Unassembled WGS sequence"/>
</dbReference>
<dbReference type="InterPro" id="IPR036179">
    <property type="entry name" value="Ig-like_dom_sf"/>
</dbReference>
<feature type="signal peptide" evidence="6">
    <location>
        <begin position="1"/>
        <end position="23"/>
    </location>
</feature>
<gene>
    <name evidence="8" type="ORF">G0U57_004274</name>
</gene>
<dbReference type="InterPro" id="IPR007110">
    <property type="entry name" value="Ig-like_dom"/>
</dbReference>
<feature type="transmembrane region" description="Helical" evidence="5">
    <location>
        <begin position="243"/>
        <end position="263"/>
    </location>
</feature>
<dbReference type="EMBL" id="JAHGAV010000156">
    <property type="protein sequence ID" value="KAG6930133.1"/>
    <property type="molecule type" value="Genomic_DNA"/>
</dbReference>
<comment type="caution">
    <text evidence="8">The sequence shown here is derived from an EMBL/GenBank/DDBJ whole genome shotgun (WGS) entry which is preliminary data.</text>
</comment>
<keyword evidence="2 6" id="KW-0732">Signal</keyword>
<name>A0A8T1SND9_CHESE</name>
<dbReference type="AlphaFoldDB" id="A0A8T1SND9"/>
<feature type="domain" description="Ig-like" evidence="7">
    <location>
        <begin position="118"/>
        <end position="215"/>
    </location>
</feature>
<dbReference type="InterPro" id="IPR015631">
    <property type="entry name" value="CD2/SLAM_rcpt"/>
</dbReference>
<evidence type="ECO:0000256" key="2">
    <source>
        <dbReference type="ARBA" id="ARBA00022729"/>
    </source>
</evidence>
<keyword evidence="5" id="KW-1133">Transmembrane helix</keyword>
<comment type="subcellular location">
    <subcellularLocation>
        <location evidence="1">Membrane</location>
    </subcellularLocation>
</comment>
<reference evidence="8 9" key="1">
    <citation type="journal article" date="2020" name="G3 (Bethesda)">
        <title>Draft Genome of the Common Snapping Turtle, Chelydra serpentina, a Model for Phenotypic Plasticity in Reptiles.</title>
        <authorList>
            <person name="Das D."/>
            <person name="Singh S.K."/>
            <person name="Bierstedt J."/>
            <person name="Erickson A."/>
            <person name="Galli G.L.J."/>
            <person name="Crossley D.A. 2nd"/>
            <person name="Rhen T."/>
        </authorList>
    </citation>
    <scope>NUCLEOTIDE SEQUENCE [LARGE SCALE GENOMIC DNA]</scope>
    <source>
        <strain evidence="8">KW</strain>
    </source>
</reference>
<dbReference type="PANTHER" id="PTHR12080">
    <property type="entry name" value="SIGNALING LYMPHOCYTIC ACTIVATION MOLECULE"/>
    <property type="match status" value="1"/>
</dbReference>
<dbReference type="SUPFAM" id="SSF48726">
    <property type="entry name" value="Immunoglobulin"/>
    <property type="match status" value="2"/>
</dbReference>
<protein>
    <submittedName>
        <fullName evidence="8">SLAM family member 9</fullName>
    </submittedName>
</protein>
<evidence type="ECO:0000256" key="6">
    <source>
        <dbReference type="SAM" id="SignalP"/>
    </source>
</evidence>
<feature type="chain" id="PRO_5035736140" evidence="6">
    <location>
        <begin position="24"/>
        <end position="271"/>
    </location>
</feature>
<dbReference type="GO" id="GO:0016020">
    <property type="term" value="C:membrane"/>
    <property type="evidence" value="ECO:0007669"/>
    <property type="project" value="UniProtKB-SubCell"/>
</dbReference>
<evidence type="ECO:0000313" key="9">
    <source>
        <dbReference type="Proteomes" id="UP000765507"/>
    </source>
</evidence>
<dbReference type="InterPro" id="IPR003599">
    <property type="entry name" value="Ig_sub"/>
</dbReference>
<evidence type="ECO:0000313" key="8">
    <source>
        <dbReference type="EMBL" id="KAG6930133.1"/>
    </source>
</evidence>
<organism evidence="8 9">
    <name type="scientific">Chelydra serpentina</name>
    <name type="common">Snapping turtle</name>
    <name type="synonym">Testudo serpentina</name>
    <dbReference type="NCBI Taxonomy" id="8475"/>
    <lineage>
        <taxon>Eukaryota</taxon>
        <taxon>Metazoa</taxon>
        <taxon>Chordata</taxon>
        <taxon>Craniata</taxon>
        <taxon>Vertebrata</taxon>
        <taxon>Euteleostomi</taxon>
        <taxon>Archelosauria</taxon>
        <taxon>Testudinata</taxon>
        <taxon>Testudines</taxon>
        <taxon>Cryptodira</taxon>
        <taxon>Durocryptodira</taxon>
        <taxon>Americhelydia</taxon>
        <taxon>Chelydroidea</taxon>
        <taxon>Chelydridae</taxon>
        <taxon>Chelydra</taxon>
    </lineage>
</organism>
<keyword evidence="3 5" id="KW-0472">Membrane</keyword>
<dbReference type="OrthoDB" id="8741746at2759"/>
<dbReference type="Gene3D" id="2.60.40.10">
    <property type="entry name" value="Immunoglobulins"/>
    <property type="match status" value="2"/>
</dbReference>
<keyword evidence="4" id="KW-0325">Glycoprotein</keyword>
<sequence>MLGSLQPSLLFLLLAFQAAGASGEESGPARLNGIRGESVTFSPLVPTGTRVINIAWNAKTMIAIVEPGKQASPQVIDQRYRGRLRVPDGGYSLQITDLSQEDTGTYTAQISIEGTTDPIIQRFALHVYKRLTESDIKIFPVQDSVRTVNGTCNVTLNCTLQGGGEDVTYTWNQPAESTLVSGRASILISHRLGSGVSPVTCTARNPVSSSSKSISLQEFCEGITGTAVPAGPSSTVSYCQVRGIFLLLVLGSLVTAIVMVHVLTRDKERLD</sequence>
<dbReference type="PROSITE" id="PS50835">
    <property type="entry name" value="IG_LIKE"/>
    <property type="match status" value="1"/>
</dbReference>
<evidence type="ECO:0000256" key="1">
    <source>
        <dbReference type="ARBA" id="ARBA00004370"/>
    </source>
</evidence>
<evidence type="ECO:0000259" key="7">
    <source>
        <dbReference type="PROSITE" id="PS50835"/>
    </source>
</evidence>
<evidence type="ECO:0000256" key="5">
    <source>
        <dbReference type="SAM" id="Phobius"/>
    </source>
</evidence>
<keyword evidence="5" id="KW-0812">Transmembrane</keyword>
<dbReference type="InterPro" id="IPR013783">
    <property type="entry name" value="Ig-like_fold"/>
</dbReference>
<keyword evidence="9" id="KW-1185">Reference proteome</keyword>
<dbReference type="PANTHER" id="PTHR12080:SF18">
    <property type="entry name" value="SLAM FAMILY MEMBER 9"/>
    <property type="match status" value="1"/>
</dbReference>